<dbReference type="AlphaFoldDB" id="A0A671Y1F7"/>
<protein>
    <submittedName>
        <fullName evidence="2">Uncharacterized protein</fullName>
    </submittedName>
</protein>
<dbReference type="SUPFAM" id="SSF52266">
    <property type="entry name" value="SGNH hydrolase"/>
    <property type="match status" value="1"/>
</dbReference>
<dbReference type="Ensembl" id="ENSSAUT00010057746.1">
    <property type="protein sequence ID" value="ENSSAUP00010054956.1"/>
    <property type="gene ID" value="ENSSAUG00010022621.1"/>
</dbReference>
<dbReference type="InParanoid" id="A0A671Y1F7"/>
<accession>A0A671Y1F7</accession>
<dbReference type="GeneTree" id="ENSGT00990000210904"/>
<evidence type="ECO:0000313" key="2">
    <source>
        <dbReference type="Ensembl" id="ENSSAUP00010054956.1"/>
    </source>
</evidence>
<proteinExistence type="predicted"/>
<dbReference type="Proteomes" id="UP000472265">
    <property type="component" value="Chromosome 16"/>
</dbReference>
<keyword evidence="3" id="KW-1185">Reference proteome</keyword>
<evidence type="ECO:0000256" key="1">
    <source>
        <dbReference type="SAM" id="MobiDB-lite"/>
    </source>
</evidence>
<evidence type="ECO:0000313" key="3">
    <source>
        <dbReference type="Proteomes" id="UP000472265"/>
    </source>
</evidence>
<feature type="region of interest" description="Disordered" evidence="1">
    <location>
        <begin position="102"/>
        <end position="135"/>
    </location>
</feature>
<sequence>MRDKLAHMESELVQLQETSLQTNSLRESYKAIHQQLSTMKTQYEDTQTQLKELQHDRDTCRKELAILTELLREMQQERTDNKKEISSLAEKLREREVTIDSLNEQLQLPTNPNLTEPQIPTSPLATSPDLQQPPEVQTNLSLPYEHPAEQLFAPIIQHTSDIIFLMDSNGKFLDEKRLFPNHSVTKIRCATTNRALDLLSEEHLGSPSHIIIHTGTNDLRTQQERVATSLRAVINKASNTFPNTKIVMSTLLPRKDFHPKTILGINARGILI</sequence>
<dbReference type="Gene3D" id="1.10.287.1490">
    <property type="match status" value="1"/>
</dbReference>
<reference evidence="2" key="1">
    <citation type="submission" date="2021-04" db="EMBL/GenBank/DDBJ databases">
        <authorList>
            <consortium name="Wellcome Sanger Institute Data Sharing"/>
        </authorList>
    </citation>
    <scope>NUCLEOTIDE SEQUENCE [LARGE SCALE GENOMIC DNA]</scope>
</reference>
<name>A0A671Y1F7_SPAAU</name>
<organism evidence="2 3">
    <name type="scientific">Sparus aurata</name>
    <name type="common">Gilthead sea bream</name>
    <dbReference type="NCBI Taxonomy" id="8175"/>
    <lineage>
        <taxon>Eukaryota</taxon>
        <taxon>Metazoa</taxon>
        <taxon>Chordata</taxon>
        <taxon>Craniata</taxon>
        <taxon>Vertebrata</taxon>
        <taxon>Euteleostomi</taxon>
        <taxon>Actinopterygii</taxon>
        <taxon>Neopterygii</taxon>
        <taxon>Teleostei</taxon>
        <taxon>Neoteleostei</taxon>
        <taxon>Acanthomorphata</taxon>
        <taxon>Eupercaria</taxon>
        <taxon>Spariformes</taxon>
        <taxon>Sparidae</taxon>
        <taxon>Sparus</taxon>
    </lineage>
</organism>
<reference evidence="2" key="2">
    <citation type="submission" date="2025-08" db="UniProtKB">
        <authorList>
            <consortium name="Ensembl"/>
        </authorList>
    </citation>
    <scope>IDENTIFICATION</scope>
</reference>
<dbReference type="InterPro" id="IPR036514">
    <property type="entry name" value="SGNH_hydro_sf"/>
</dbReference>
<dbReference type="Gene3D" id="3.40.50.1110">
    <property type="entry name" value="SGNH hydrolase"/>
    <property type="match status" value="1"/>
</dbReference>
<reference evidence="2" key="3">
    <citation type="submission" date="2025-09" db="UniProtKB">
        <authorList>
            <consortium name="Ensembl"/>
        </authorList>
    </citation>
    <scope>IDENTIFICATION</scope>
</reference>